<dbReference type="RefSeq" id="WP_091512751.1">
    <property type="nucleotide sequence ID" value="NZ_FOLE01000006.1"/>
</dbReference>
<dbReference type="Gene3D" id="3.20.20.390">
    <property type="entry name" value="FMN-linked oxidoreductases"/>
    <property type="match status" value="1"/>
</dbReference>
<gene>
    <name evidence="10" type="ORF">SAMN05421780_106222</name>
</gene>
<sequence>MTQEPTKTLFQKLIQNKQLGKKSFAVLIDPDKVNMHRLSDMVAQCHAHEVAYFFVGGSLIASDGLHSLVTRLKELSDIPVVLFPGSNLHLVFEADAILFLSLISGRNPEFLIGQHVAAAPLLKKSKLEIWPTGYMLVDSGVQTTVSYISNTTPIPYDKNSVAACTAMAGEMLGLKLMYLDAGSGAQKPVSARMIAAVTKATDTPLIVGGGITNAQAARSALEAGADVIVVGNGIEKDPSLLVEVAKAVQELNAKTEYLP</sequence>
<dbReference type="NCBIfam" id="TIGR01769">
    <property type="entry name" value="GGGP"/>
    <property type="match status" value="1"/>
</dbReference>
<keyword evidence="7 9" id="KW-1208">Phospholipid metabolism</keyword>
<dbReference type="GO" id="GO:0000287">
    <property type="term" value="F:magnesium ion binding"/>
    <property type="evidence" value="ECO:0007669"/>
    <property type="project" value="UniProtKB-UniRule"/>
</dbReference>
<feature type="binding site" evidence="9">
    <location>
        <position position="29"/>
    </location>
    <ligand>
        <name>Mg(2+)</name>
        <dbReference type="ChEBI" id="CHEBI:18420"/>
    </ligand>
</feature>
<evidence type="ECO:0000256" key="8">
    <source>
        <dbReference type="ARBA" id="ARBA00047288"/>
    </source>
</evidence>
<evidence type="ECO:0000256" key="1">
    <source>
        <dbReference type="ARBA" id="ARBA00022516"/>
    </source>
</evidence>
<feature type="binding site" evidence="9">
    <location>
        <position position="58"/>
    </location>
    <ligand>
        <name>Mg(2+)</name>
        <dbReference type="ChEBI" id="CHEBI:18420"/>
    </ligand>
</feature>
<dbReference type="EMBL" id="FOLE01000006">
    <property type="protein sequence ID" value="SFC55059.1"/>
    <property type="molecule type" value="Genomic_DNA"/>
</dbReference>
<keyword evidence="2 9" id="KW-0808">Transferase</keyword>
<keyword evidence="6 9" id="KW-0594">Phospholipid biosynthesis</keyword>
<evidence type="ECO:0000256" key="3">
    <source>
        <dbReference type="ARBA" id="ARBA00022723"/>
    </source>
</evidence>
<dbReference type="InterPro" id="IPR010946">
    <property type="entry name" value="GGGP_synth"/>
</dbReference>
<dbReference type="STRING" id="927664.SAMN05421780_106222"/>
<dbReference type="GO" id="GO:0047294">
    <property type="term" value="F:phosphoglycerol geranylgeranyltransferase activity"/>
    <property type="evidence" value="ECO:0007669"/>
    <property type="project" value="UniProtKB-UniRule"/>
</dbReference>
<dbReference type="AlphaFoldDB" id="A0A1I1K294"/>
<comment type="caution">
    <text evidence="9">Lacks conserved residue(s) required for the propagation of feature annotation.</text>
</comment>
<dbReference type="PANTHER" id="PTHR40029">
    <property type="match status" value="1"/>
</dbReference>
<comment type="function">
    <text evidence="9">Prenyltransferase that catalyzes the transfer of the geranylgeranyl moiety of geranylgeranyl diphosphate (GGPP) to the C3 hydroxyl of sn-glycerol-1-phosphate (G1P).</text>
</comment>
<evidence type="ECO:0000256" key="4">
    <source>
        <dbReference type="ARBA" id="ARBA00022842"/>
    </source>
</evidence>
<feature type="binding site" evidence="9">
    <location>
        <begin position="178"/>
        <end position="184"/>
    </location>
    <ligand>
        <name>sn-glycerol 1-phosphate</name>
        <dbReference type="ChEBI" id="CHEBI:57685"/>
    </ligand>
</feature>
<name>A0A1I1K294_9BACT</name>
<protein>
    <recommendedName>
        <fullName evidence="9">Geranylgeranylglyceryl phosphate synthase</fullName>
        <shortName evidence="9">GGGP synthase</shortName>
        <shortName evidence="9">GGGPS</shortName>
        <ecNumber evidence="9">2.5.1.41</ecNumber>
    </recommendedName>
    <alternativeName>
        <fullName evidence="9">(S)-3-O-geranylgeranylglyceryl phosphate synthase</fullName>
    </alternativeName>
    <alternativeName>
        <fullName evidence="9">Phosphoglycerol geranylgeranyltransferase</fullName>
    </alternativeName>
</protein>
<keyword evidence="1 9" id="KW-0444">Lipid biosynthesis</keyword>
<dbReference type="GO" id="GO:0005737">
    <property type="term" value="C:cytoplasm"/>
    <property type="evidence" value="ECO:0007669"/>
    <property type="project" value="InterPro"/>
</dbReference>
<organism evidence="10 11">
    <name type="scientific">Flexibacter flexilis DSM 6793</name>
    <dbReference type="NCBI Taxonomy" id="927664"/>
    <lineage>
        <taxon>Bacteria</taxon>
        <taxon>Pseudomonadati</taxon>
        <taxon>Bacteroidota</taxon>
        <taxon>Cytophagia</taxon>
        <taxon>Cytophagales</taxon>
        <taxon>Flexibacteraceae</taxon>
        <taxon>Flexibacter</taxon>
    </lineage>
</organism>
<feature type="binding site" evidence="9">
    <location>
        <begin position="231"/>
        <end position="232"/>
    </location>
    <ligand>
        <name>sn-glycerol 1-phosphate</name>
        <dbReference type="ChEBI" id="CHEBI:57685"/>
    </ligand>
</feature>
<keyword evidence="3 9" id="KW-0479">Metal-binding</keyword>
<dbReference type="SUPFAM" id="SSF51395">
    <property type="entry name" value="FMN-linked oxidoreductases"/>
    <property type="match status" value="1"/>
</dbReference>
<keyword evidence="4 9" id="KW-0460">Magnesium</keyword>
<evidence type="ECO:0000313" key="11">
    <source>
        <dbReference type="Proteomes" id="UP000199514"/>
    </source>
</evidence>
<dbReference type="Proteomes" id="UP000199514">
    <property type="component" value="Unassembled WGS sequence"/>
</dbReference>
<dbReference type="Pfam" id="PF01884">
    <property type="entry name" value="PcrB"/>
    <property type="match status" value="1"/>
</dbReference>
<feature type="binding site" evidence="9">
    <location>
        <begin position="209"/>
        <end position="210"/>
    </location>
    <ligand>
        <name>sn-glycerol 1-phosphate</name>
        <dbReference type="ChEBI" id="CHEBI:57685"/>
    </ligand>
</feature>
<dbReference type="InterPro" id="IPR008205">
    <property type="entry name" value="GGGP_HepGP_synthase"/>
</dbReference>
<dbReference type="OrthoDB" id="9807235at2"/>
<evidence type="ECO:0000256" key="7">
    <source>
        <dbReference type="ARBA" id="ARBA00023264"/>
    </source>
</evidence>
<dbReference type="EC" id="2.5.1.41" evidence="9"/>
<evidence type="ECO:0000256" key="2">
    <source>
        <dbReference type="ARBA" id="ARBA00022679"/>
    </source>
</evidence>
<dbReference type="HAMAP" id="MF_00112">
    <property type="entry name" value="GGGP_HepGP_synthase"/>
    <property type="match status" value="1"/>
</dbReference>
<dbReference type="GO" id="GO:0046474">
    <property type="term" value="P:glycerophospholipid biosynthetic process"/>
    <property type="evidence" value="ECO:0007669"/>
    <property type="project" value="UniProtKB-UniRule"/>
</dbReference>
<evidence type="ECO:0000256" key="5">
    <source>
        <dbReference type="ARBA" id="ARBA00023098"/>
    </source>
</evidence>
<keyword evidence="11" id="KW-1185">Reference proteome</keyword>
<dbReference type="NCBIfam" id="NF003198">
    <property type="entry name" value="PRK04169.1-2"/>
    <property type="match status" value="1"/>
</dbReference>
<evidence type="ECO:0000256" key="9">
    <source>
        <dbReference type="HAMAP-Rule" id="MF_00112"/>
    </source>
</evidence>
<comment type="catalytic activity">
    <reaction evidence="8 9">
        <text>sn-glycerol 1-phosphate + (2E,6E,10E)-geranylgeranyl diphosphate = sn-3-O-(geranylgeranyl)glycerol 1-phosphate + diphosphate</text>
        <dbReference type="Rhea" id="RHEA:23404"/>
        <dbReference type="ChEBI" id="CHEBI:33019"/>
        <dbReference type="ChEBI" id="CHEBI:57677"/>
        <dbReference type="ChEBI" id="CHEBI:57685"/>
        <dbReference type="ChEBI" id="CHEBI:58756"/>
        <dbReference type="EC" id="2.5.1.41"/>
    </reaction>
</comment>
<dbReference type="PANTHER" id="PTHR40029:SF2">
    <property type="entry name" value="HEPTAPRENYLGLYCERYL PHOSPHATE SYNTHASE"/>
    <property type="match status" value="1"/>
</dbReference>
<proteinExistence type="inferred from homology"/>
<evidence type="ECO:0000313" key="10">
    <source>
        <dbReference type="EMBL" id="SFC55059.1"/>
    </source>
</evidence>
<comment type="similarity">
    <text evidence="9">Belongs to the GGGP/HepGP synthase family. Group II subfamily.</text>
</comment>
<dbReference type="InterPro" id="IPR038597">
    <property type="entry name" value="GGGP/HepGP_synthase_sf"/>
</dbReference>
<keyword evidence="5 9" id="KW-0443">Lipid metabolism</keyword>
<dbReference type="GO" id="GO:0120536">
    <property type="term" value="F:heptaprenylglyceryl phosphate synthase activity"/>
    <property type="evidence" value="ECO:0007669"/>
    <property type="project" value="UniProtKB-ARBA"/>
</dbReference>
<dbReference type="InterPro" id="IPR039074">
    <property type="entry name" value="GGGP/HepGP_synthase_I"/>
</dbReference>
<reference evidence="10 11" key="1">
    <citation type="submission" date="2016-10" db="EMBL/GenBank/DDBJ databases">
        <authorList>
            <person name="de Groot N.N."/>
        </authorList>
    </citation>
    <scope>NUCLEOTIDE SEQUENCE [LARGE SCALE GENOMIC DNA]</scope>
    <source>
        <strain evidence="10 11">DSM 6793</strain>
    </source>
</reference>
<evidence type="ECO:0000256" key="6">
    <source>
        <dbReference type="ARBA" id="ARBA00023209"/>
    </source>
</evidence>
<dbReference type="NCBIfam" id="TIGR01768">
    <property type="entry name" value="GGGP-family"/>
    <property type="match status" value="1"/>
</dbReference>
<accession>A0A1I1K294</accession>
<comment type="cofactor">
    <cofactor evidence="9">
        <name>Mg(2+)</name>
        <dbReference type="ChEBI" id="CHEBI:18420"/>
    </cofactor>
</comment>